<dbReference type="EMBL" id="QTSX02000956">
    <property type="protein sequence ID" value="KAJ9083650.1"/>
    <property type="molecule type" value="Genomic_DNA"/>
</dbReference>
<sequence length="93" mass="9895">MMSQFSLLGMMISTLVMCYSLTLGTPSVGATPTTFSQVIGAANDHTGLFPFQKVAKMFTKMALNALSSSQSSNDPQLPPCDSLAYKLIIVLSV</sequence>
<organism evidence="1 2">
    <name type="scientific">Entomophthora muscae</name>
    <dbReference type="NCBI Taxonomy" id="34485"/>
    <lineage>
        <taxon>Eukaryota</taxon>
        <taxon>Fungi</taxon>
        <taxon>Fungi incertae sedis</taxon>
        <taxon>Zoopagomycota</taxon>
        <taxon>Entomophthoromycotina</taxon>
        <taxon>Entomophthoromycetes</taxon>
        <taxon>Entomophthorales</taxon>
        <taxon>Entomophthoraceae</taxon>
        <taxon>Entomophthora</taxon>
    </lineage>
</organism>
<gene>
    <name evidence="1" type="ORF">DSO57_1032595</name>
</gene>
<accession>A0ACC2U9C3</accession>
<keyword evidence="2" id="KW-1185">Reference proteome</keyword>
<dbReference type="Proteomes" id="UP001165960">
    <property type="component" value="Unassembled WGS sequence"/>
</dbReference>
<evidence type="ECO:0000313" key="2">
    <source>
        <dbReference type="Proteomes" id="UP001165960"/>
    </source>
</evidence>
<proteinExistence type="predicted"/>
<protein>
    <submittedName>
        <fullName evidence="1">Uncharacterized protein</fullName>
    </submittedName>
</protein>
<comment type="caution">
    <text evidence="1">The sequence shown here is derived from an EMBL/GenBank/DDBJ whole genome shotgun (WGS) entry which is preliminary data.</text>
</comment>
<reference evidence="1" key="1">
    <citation type="submission" date="2022-04" db="EMBL/GenBank/DDBJ databases">
        <title>Genome of the entomopathogenic fungus Entomophthora muscae.</title>
        <authorList>
            <person name="Elya C."/>
            <person name="Lovett B.R."/>
            <person name="Lee E."/>
            <person name="Macias A.M."/>
            <person name="Hajek A.E."/>
            <person name="De Bivort B.L."/>
            <person name="Kasson M.T."/>
            <person name="De Fine Licht H.H."/>
            <person name="Stajich J.E."/>
        </authorList>
    </citation>
    <scope>NUCLEOTIDE SEQUENCE</scope>
    <source>
        <strain evidence="1">Berkeley</strain>
    </source>
</reference>
<evidence type="ECO:0000313" key="1">
    <source>
        <dbReference type="EMBL" id="KAJ9083650.1"/>
    </source>
</evidence>
<name>A0ACC2U9C3_9FUNG</name>